<evidence type="ECO:0000313" key="2">
    <source>
        <dbReference type="EMBL" id="ENW72781.1"/>
    </source>
</evidence>
<gene>
    <name evidence="2" type="ORF">F913_01754</name>
</gene>
<dbReference type="AlphaFoldDB" id="N9L2W0"/>
<dbReference type="HOGENOM" id="CLU_157732_0_0_6"/>
<reference evidence="2 3" key="1">
    <citation type="submission" date="2013-02" db="EMBL/GenBank/DDBJ databases">
        <title>The Genome Sequence of Acinetobacter baumannii NIPH 80.</title>
        <authorList>
            <consortium name="The Broad Institute Genome Sequencing Platform"/>
            <consortium name="The Broad Institute Genome Sequencing Center for Infectious Disease"/>
            <person name="Cerqueira G."/>
            <person name="Feldgarden M."/>
            <person name="Courvalin P."/>
            <person name="Perichon B."/>
            <person name="Grillot-Courvalin C."/>
            <person name="Clermont D."/>
            <person name="Rocha E."/>
            <person name="Yoon E.-J."/>
            <person name="Nemec A."/>
            <person name="Walker B."/>
            <person name="Young S.K."/>
            <person name="Zeng Q."/>
            <person name="Gargeya S."/>
            <person name="Fitzgerald M."/>
            <person name="Haas B."/>
            <person name="Abouelleil A."/>
            <person name="Alvarado L."/>
            <person name="Arachchi H.M."/>
            <person name="Berlin A.M."/>
            <person name="Chapman S.B."/>
            <person name="Dewar J."/>
            <person name="Goldberg J."/>
            <person name="Griggs A."/>
            <person name="Gujja S."/>
            <person name="Hansen M."/>
            <person name="Howarth C."/>
            <person name="Imamovic A."/>
            <person name="Larimer J."/>
            <person name="McCowan C."/>
            <person name="Murphy C."/>
            <person name="Neiman D."/>
            <person name="Pearson M."/>
            <person name="Priest M."/>
            <person name="Roberts A."/>
            <person name="Saif S."/>
            <person name="Shea T."/>
            <person name="Sisk P."/>
            <person name="Sykes S."/>
            <person name="Wortman J."/>
            <person name="Nusbaum C."/>
            <person name="Birren B."/>
        </authorList>
    </citation>
    <scope>NUCLEOTIDE SEQUENCE [LARGE SCALE GENOMIC DNA]</scope>
    <source>
        <strain evidence="2 3">NIPH 80</strain>
    </source>
</reference>
<dbReference type="PATRIC" id="fig|1217629.3.peg.1696"/>
<sequence>MPKRKGEGMTENESYGLRFEKKIDSIQSDIRMLSDHVTRLTFINEAHKETSEQNKKDIDTLDIKVANLENRTAAQDGGLSVLRVLLGIFAGIVFSLCAWVGSSIIQLSQDQSLIKEKVSRLEEAGR</sequence>
<keyword evidence="1" id="KW-0472">Membrane</keyword>
<accession>N9L2W0</accession>
<dbReference type="Proteomes" id="UP000013021">
    <property type="component" value="Unassembled WGS sequence"/>
</dbReference>
<evidence type="ECO:0000256" key="1">
    <source>
        <dbReference type="SAM" id="Phobius"/>
    </source>
</evidence>
<feature type="transmembrane region" description="Helical" evidence="1">
    <location>
        <begin position="81"/>
        <end position="101"/>
    </location>
</feature>
<keyword evidence="1" id="KW-1133">Transmembrane helix</keyword>
<protein>
    <submittedName>
        <fullName evidence="2">Uncharacterized protein</fullName>
    </submittedName>
</protein>
<proteinExistence type="predicted"/>
<name>N9L2W0_ACIBA</name>
<comment type="caution">
    <text evidence="2">The sequence shown here is derived from an EMBL/GenBank/DDBJ whole genome shotgun (WGS) entry which is preliminary data.</text>
</comment>
<organism evidence="2 3">
    <name type="scientific">Acinetobacter baumannii NIPH 80</name>
    <dbReference type="NCBI Taxonomy" id="1217629"/>
    <lineage>
        <taxon>Bacteria</taxon>
        <taxon>Pseudomonadati</taxon>
        <taxon>Pseudomonadota</taxon>
        <taxon>Gammaproteobacteria</taxon>
        <taxon>Moraxellales</taxon>
        <taxon>Moraxellaceae</taxon>
        <taxon>Acinetobacter</taxon>
        <taxon>Acinetobacter calcoaceticus/baumannii complex</taxon>
    </lineage>
</organism>
<dbReference type="EMBL" id="APRE01000032">
    <property type="protein sequence ID" value="ENW72781.1"/>
    <property type="molecule type" value="Genomic_DNA"/>
</dbReference>
<keyword evidence="1" id="KW-0812">Transmembrane</keyword>
<evidence type="ECO:0000313" key="3">
    <source>
        <dbReference type="Proteomes" id="UP000013021"/>
    </source>
</evidence>